<keyword evidence="1" id="KW-0812">Transmembrane</keyword>
<organism evidence="2 3">
    <name type="scientific">Pendulispora brunnea</name>
    <dbReference type="NCBI Taxonomy" id="2905690"/>
    <lineage>
        <taxon>Bacteria</taxon>
        <taxon>Pseudomonadati</taxon>
        <taxon>Myxococcota</taxon>
        <taxon>Myxococcia</taxon>
        <taxon>Myxococcales</taxon>
        <taxon>Sorangiineae</taxon>
        <taxon>Pendulisporaceae</taxon>
        <taxon>Pendulispora</taxon>
    </lineage>
</organism>
<evidence type="ECO:0000313" key="3">
    <source>
        <dbReference type="Proteomes" id="UP001379533"/>
    </source>
</evidence>
<gene>
    <name evidence="2" type="ORF">LZC95_14120</name>
</gene>
<evidence type="ECO:0000256" key="1">
    <source>
        <dbReference type="SAM" id="Phobius"/>
    </source>
</evidence>
<name>A0ABZ2KH20_9BACT</name>
<feature type="transmembrane region" description="Helical" evidence="1">
    <location>
        <begin position="467"/>
        <end position="487"/>
    </location>
</feature>
<feature type="transmembrane region" description="Helical" evidence="1">
    <location>
        <begin position="333"/>
        <end position="352"/>
    </location>
</feature>
<feature type="transmembrane region" description="Helical" evidence="1">
    <location>
        <begin position="136"/>
        <end position="153"/>
    </location>
</feature>
<keyword evidence="3" id="KW-1185">Reference proteome</keyword>
<sequence length="492" mass="54251">MITSSGSFEVSEGLQRYQTTVSWIRGSGGDLREVGGPTAGVIGSDGRRFSFYGPLQSVVMLPVVIVPQAIAPPAGDKIAKLTMALVVTPALSAFTLVLLFALLRRLQFSPKIALLTTAVLALCTPLWHYSRTGQEENLIALAWVVIMHGLLRIHSNDPRGLLWAAAGATIAVATRWSVAPVLAALGVAVLAEWVYAARITTLADWMQVGRRMRRWRRYLGPSVLLLGIVASLLLTYNWYRFEDPLETGYGIFFRESHIPFFVPDDAPRNAAALLVSPHRGLLWFCPAILMLGWLVKAPLDGFVRRLTWYALAAWCTSLLFFASYSSWDGGFAWGPRFLVSDLVLLAPAFASLFARGVRFYPLLAVSGFVQLLSVMESSSAENYRFSVMNAAQPGACTPWVCGCTPVCLRLPWVLRSLASVWNGTTFPMLDEGRPATNVEVLASSDYNTVYWWLVRIGARTHVVSPRLALFVSVLVLCGALVYLVRIYRQAEE</sequence>
<feature type="transmembrane region" description="Helical" evidence="1">
    <location>
        <begin position="184"/>
        <end position="206"/>
    </location>
</feature>
<reference evidence="2 3" key="1">
    <citation type="submission" date="2021-12" db="EMBL/GenBank/DDBJ databases">
        <title>Discovery of the Pendulisporaceae a myxobacterial family with distinct sporulation behavior and unique specialized metabolism.</title>
        <authorList>
            <person name="Garcia R."/>
            <person name="Popoff A."/>
            <person name="Bader C.D."/>
            <person name="Loehr J."/>
            <person name="Walesch S."/>
            <person name="Walt C."/>
            <person name="Boldt J."/>
            <person name="Bunk B."/>
            <person name="Haeckl F.J.F.P.J."/>
            <person name="Gunesch A.P."/>
            <person name="Birkelbach J."/>
            <person name="Nuebel U."/>
            <person name="Pietschmann T."/>
            <person name="Bach T."/>
            <person name="Mueller R."/>
        </authorList>
    </citation>
    <scope>NUCLEOTIDE SEQUENCE [LARGE SCALE GENOMIC DNA]</scope>
    <source>
        <strain evidence="2 3">MSr12523</strain>
    </source>
</reference>
<feature type="transmembrane region" description="Helical" evidence="1">
    <location>
        <begin position="83"/>
        <end position="103"/>
    </location>
</feature>
<accession>A0ABZ2KH20</accession>
<keyword evidence="1" id="KW-0472">Membrane</keyword>
<feature type="transmembrane region" description="Helical" evidence="1">
    <location>
        <begin position="51"/>
        <end position="71"/>
    </location>
</feature>
<keyword evidence="1" id="KW-1133">Transmembrane helix</keyword>
<feature type="transmembrane region" description="Helical" evidence="1">
    <location>
        <begin position="218"/>
        <end position="239"/>
    </location>
</feature>
<evidence type="ECO:0000313" key="2">
    <source>
        <dbReference type="EMBL" id="WXA97965.1"/>
    </source>
</evidence>
<feature type="transmembrane region" description="Helical" evidence="1">
    <location>
        <begin position="306"/>
        <end position="327"/>
    </location>
</feature>
<dbReference type="Proteomes" id="UP001379533">
    <property type="component" value="Chromosome"/>
</dbReference>
<protein>
    <recommendedName>
        <fullName evidence="4">Glycosyltransferase RgtA/B/C/D-like domain-containing protein</fullName>
    </recommendedName>
</protein>
<proteinExistence type="predicted"/>
<dbReference type="RefSeq" id="WP_394848581.1">
    <property type="nucleotide sequence ID" value="NZ_CP089982.1"/>
</dbReference>
<feature type="transmembrane region" description="Helical" evidence="1">
    <location>
        <begin position="281"/>
        <end position="299"/>
    </location>
</feature>
<dbReference type="EMBL" id="CP089982">
    <property type="protein sequence ID" value="WXA97965.1"/>
    <property type="molecule type" value="Genomic_DNA"/>
</dbReference>
<evidence type="ECO:0008006" key="4">
    <source>
        <dbReference type="Google" id="ProtNLM"/>
    </source>
</evidence>